<reference evidence="1" key="2">
    <citation type="submission" date="2020-02" db="EMBL/GenBank/DDBJ databases">
        <authorList>
            <person name="Gilchrist C.L.M."/>
            <person name="Chooi Y.-H."/>
        </authorList>
    </citation>
    <scope>NUCLEOTIDE SEQUENCE</scope>
    <source>
        <strain evidence="1">MST-FP2251</strain>
    </source>
</reference>
<evidence type="ECO:0000313" key="1">
    <source>
        <dbReference type="EMBL" id="KAF9892268.1"/>
    </source>
</evidence>
<dbReference type="Pfam" id="PF03663">
    <property type="entry name" value="Glyco_hydro_76"/>
    <property type="match status" value="1"/>
</dbReference>
<organism evidence="1 2">
    <name type="scientific">Aspergillus nanangensis</name>
    <dbReference type="NCBI Taxonomy" id="2582783"/>
    <lineage>
        <taxon>Eukaryota</taxon>
        <taxon>Fungi</taxon>
        <taxon>Dikarya</taxon>
        <taxon>Ascomycota</taxon>
        <taxon>Pezizomycotina</taxon>
        <taxon>Eurotiomycetes</taxon>
        <taxon>Eurotiomycetidae</taxon>
        <taxon>Eurotiales</taxon>
        <taxon>Aspergillaceae</taxon>
        <taxon>Aspergillus</taxon>
        <taxon>Aspergillus subgen. Circumdati</taxon>
    </lineage>
</organism>
<protein>
    <submittedName>
        <fullName evidence="1">Uncharacterized protein</fullName>
    </submittedName>
</protein>
<dbReference type="SUPFAM" id="SSF48208">
    <property type="entry name" value="Six-hairpin glycosidases"/>
    <property type="match status" value="1"/>
</dbReference>
<dbReference type="InterPro" id="IPR008928">
    <property type="entry name" value="6-hairpin_glycosidase_sf"/>
</dbReference>
<dbReference type="GO" id="GO:0005975">
    <property type="term" value="P:carbohydrate metabolic process"/>
    <property type="evidence" value="ECO:0007669"/>
    <property type="project" value="InterPro"/>
</dbReference>
<reference evidence="1" key="1">
    <citation type="journal article" date="2019" name="Beilstein J. Org. Chem.">
        <title>Nanangenines: drimane sesquiterpenoids as the dominant metabolite cohort of a novel Australian fungus, Aspergillus nanangensis.</title>
        <authorList>
            <person name="Lacey H.J."/>
            <person name="Gilchrist C.L.M."/>
            <person name="Crombie A."/>
            <person name="Kalaitzis J.A."/>
            <person name="Vuong D."/>
            <person name="Rutledge P.J."/>
            <person name="Turner P."/>
            <person name="Pitt J.I."/>
            <person name="Lacey E."/>
            <person name="Chooi Y.H."/>
            <person name="Piggott A.M."/>
        </authorList>
    </citation>
    <scope>NUCLEOTIDE SEQUENCE</scope>
    <source>
        <strain evidence="1">MST-FP2251</strain>
    </source>
</reference>
<dbReference type="InterPro" id="IPR053169">
    <property type="entry name" value="MUG_Protein"/>
</dbReference>
<gene>
    <name evidence="1" type="ORF">FE257_002045</name>
</gene>
<dbReference type="Gene3D" id="1.50.10.20">
    <property type="match status" value="1"/>
</dbReference>
<evidence type="ECO:0000313" key="2">
    <source>
        <dbReference type="Proteomes" id="UP001194746"/>
    </source>
</evidence>
<comment type="caution">
    <text evidence="1">The sequence shown here is derived from an EMBL/GenBank/DDBJ whole genome shotgun (WGS) entry which is preliminary data.</text>
</comment>
<proteinExistence type="predicted"/>
<dbReference type="PANTHER" id="PTHR47791:SF1">
    <property type="entry name" value="ENDO MANNANASE, GH76 FAMILY (EUROFUNG)"/>
    <property type="match status" value="1"/>
</dbReference>
<keyword evidence="2" id="KW-1185">Reference proteome</keyword>
<dbReference type="Proteomes" id="UP001194746">
    <property type="component" value="Unassembled WGS sequence"/>
</dbReference>
<accession>A0AAD4CTQ9</accession>
<name>A0AAD4CTQ9_ASPNN</name>
<sequence>MADASWSFLRNSGTWDPDAYTIQGNIDSKTCKKTPGGDPSTYCQGMLIGALLELASAHKDGSYVNLAKKVAQATMAHPKLTTKNGILQEPFGGFSNDTAQFKGIFMRYLMKLHRRVPDASYVDFATRNADSIWRNARNKDGTIIVRWEGNPTNADLSGYSLEVSTSSAEQCLIAAADMVKG</sequence>
<dbReference type="PANTHER" id="PTHR47791">
    <property type="entry name" value="MEIOTICALLY UP-REGULATED GENE 191 PROTEIN"/>
    <property type="match status" value="1"/>
</dbReference>
<dbReference type="InterPro" id="IPR005198">
    <property type="entry name" value="Glyco_hydro_76"/>
</dbReference>
<dbReference type="EMBL" id="VCAU01000013">
    <property type="protein sequence ID" value="KAF9892268.1"/>
    <property type="molecule type" value="Genomic_DNA"/>
</dbReference>
<dbReference type="AlphaFoldDB" id="A0AAD4CTQ9"/>